<gene>
    <name evidence="2" type="ORF">KC640_01295</name>
</gene>
<name>A0A955L0C1_9BACT</name>
<dbReference type="Proteomes" id="UP000760819">
    <property type="component" value="Unassembled WGS sequence"/>
</dbReference>
<sequence>MNAFTIIVLVILVVMIVVFMLRSKLLLALHFLIKVLFPTFAVFVLIALFIPGVYETAADWSLRQIGTYDSLVGFDQQIDTLVSAPQNIWNGIQDLFGAPSQVGESAQPLETQVYPGLVSGLAFIYRILCLSFSIIGMGVLVYLSYSTASQTEVEQLKLRVRSLEHKLNDTKKNP</sequence>
<evidence type="ECO:0000313" key="2">
    <source>
        <dbReference type="EMBL" id="MCA9379040.1"/>
    </source>
</evidence>
<reference evidence="2" key="1">
    <citation type="submission" date="2020-04" db="EMBL/GenBank/DDBJ databases">
        <authorList>
            <person name="Zhang T."/>
        </authorList>
    </citation>
    <scope>NUCLEOTIDE SEQUENCE</scope>
    <source>
        <strain evidence="2">HKST-UBA12</strain>
    </source>
</reference>
<protein>
    <submittedName>
        <fullName evidence="2">Uncharacterized protein</fullName>
    </submittedName>
</protein>
<reference evidence="2" key="2">
    <citation type="journal article" date="2021" name="Microbiome">
        <title>Successional dynamics and alternative stable states in a saline activated sludge microbial community over 9 years.</title>
        <authorList>
            <person name="Wang Y."/>
            <person name="Ye J."/>
            <person name="Ju F."/>
            <person name="Liu L."/>
            <person name="Boyd J.A."/>
            <person name="Deng Y."/>
            <person name="Parks D.H."/>
            <person name="Jiang X."/>
            <person name="Yin X."/>
            <person name="Woodcroft B.J."/>
            <person name="Tyson G.W."/>
            <person name="Hugenholtz P."/>
            <person name="Polz M.F."/>
            <person name="Zhang T."/>
        </authorList>
    </citation>
    <scope>NUCLEOTIDE SEQUENCE</scope>
    <source>
        <strain evidence="2">HKST-UBA12</strain>
    </source>
</reference>
<evidence type="ECO:0000256" key="1">
    <source>
        <dbReference type="SAM" id="Phobius"/>
    </source>
</evidence>
<feature type="transmembrane region" description="Helical" evidence="1">
    <location>
        <begin position="123"/>
        <end position="145"/>
    </location>
</feature>
<feature type="transmembrane region" description="Helical" evidence="1">
    <location>
        <begin position="35"/>
        <end position="54"/>
    </location>
</feature>
<feature type="transmembrane region" description="Helical" evidence="1">
    <location>
        <begin position="6"/>
        <end position="23"/>
    </location>
</feature>
<proteinExistence type="predicted"/>
<keyword evidence="1" id="KW-1133">Transmembrane helix</keyword>
<organism evidence="2 3">
    <name type="scientific">Candidatus Dojkabacteria bacterium</name>
    <dbReference type="NCBI Taxonomy" id="2099670"/>
    <lineage>
        <taxon>Bacteria</taxon>
        <taxon>Candidatus Dojkabacteria</taxon>
    </lineage>
</organism>
<dbReference type="EMBL" id="JAGQLI010000065">
    <property type="protein sequence ID" value="MCA9379040.1"/>
    <property type="molecule type" value="Genomic_DNA"/>
</dbReference>
<dbReference type="AlphaFoldDB" id="A0A955L0C1"/>
<keyword evidence="1" id="KW-0472">Membrane</keyword>
<accession>A0A955L0C1</accession>
<evidence type="ECO:0000313" key="3">
    <source>
        <dbReference type="Proteomes" id="UP000760819"/>
    </source>
</evidence>
<comment type="caution">
    <text evidence="2">The sequence shown here is derived from an EMBL/GenBank/DDBJ whole genome shotgun (WGS) entry which is preliminary data.</text>
</comment>
<keyword evidence="1" id="KW-0812">Transmembrane</keyword>